<dbReference type="EMBL" id="CH408029">
    <property type="protein sequence ID" value="EAQ93735.1"/>
    <property type="molecule type" value="Genomic_DNA"/>
</dbReference>
<keyword evidence="2" id="KW-1185">Reference proteome</keyword>
<dbReference type="GeneID" id="4386285"/>
<evidence type="ECO:0000313" key="2">
    <source>
        <dbReference type="Proteomes" id="UP000001056"/>
    </source>
</evidence>
<reference evidence="2" key="1">
    <citation type="journal article" date="2015" name="Genome Announc.">
        <title>Draft genome sequence of the cellulolytic fungus Chaetomium globosum.</title>
        <authorList>
            <person name="Cuomo C.A."/>
            <person name="Untereiner W.A."/>
            <person name="Ma L.-J."/>
            <person name="Grabherr M."/>
            <person name="Birren B.W."/>
        </authorList>
    </citation>
    <scope>NUCLEOTIDE SEQUENCE [LARGE SCALE GENOMIC DNA]</scope>
    <source>
        <strain evidence="2">ATCC 6205 / CBS 148.51 / DSM 1962 / NBRC 6347 / NRRL 1970</strain>
    </source>
</reference>
<accession>Q2HCT4</accession>
<sequence>MISWRLNHILTMPSDPNIPSPQKFEEIKQYMLPAGFPFYVLEVRGLSRKSKRMLTPNKRYDSNHKTWQFQGQVVKDAKLIAPAVASSWAHGMNENRRYSGSRWRGNAVGALHLGYRV</sequence>
<dbReference type="VEuPathDB" id="FungiDB:CHGG_01970"/>
<dbReference type="AlphaFoldDB" id="Q2HCT4"/>
<dbReference type="Proteomes" id="UP000001056">
    <property type="component" value="Unassembled WGS sequence"/>
</dbReference>
<protein>
    <submittedName>
        <fullName evidence="1">Uncharacterized protein</fullName>
    </submittedName>
</protein>
<organism evidence="1 2">
    <name type="scientific">Chaetomium globosum (strain ATCC 6205 / CBS 148.51 / DSM 1962 / NBRC 6347 / NRRL 1970)</name>
    <name type="common">Soil fungus</name>
    <dbReference type="NCBI Taxonomy" id="306901"/>
    <lineage>
        <taxon>Eukaryota</taxon>
        <taxon>Fungi</taxon>
        <taxon>Dikarya</taxon>
        <taxon>Ascomycota</taxon>
        <taxon>Pezizomycotina</taxon>
        <taxon>Sordariomycetes</taxon>
        <taxon>Sordariomycetidae</taxon>
        <taxon>Sordariales</taxon>
        <taxon>Chaetomiaceae</taxon>
        <taxon>Chaetomium</taxon>
    </lineage>
</organism>
<name>Q2HCT4_CHAGB</name>
<proteinExistence type="predicted"/>
<evidence type="ECO:0000313" key="1">
    <source>
        <dbReference type="EMBL" id="EAQ93735.1"/>
    </source>
</evidence>
<dbReference type="InParanoid" id="Q2HCT4"/>
<gene>
    <name evidence="1" type="ORF">CHGG_01970</name>
</gene>
<dbReference type="HOGENOM" id="CLU_2084586_0_0_1"/>
<dbReference type="RefSeq" id="XP_001221191.1">
    <property type="nucleotide sequence ID" value="XM_001221190.1"/>
</dbReference>